<proteinExistence type="predicted"/>
<feature type="chain" id="PRO_5030535551" evidence="2">
    <location>
        <begin position="23"/>
        <end position="215"/>
    </location>
</feature>
<feature type="region of interest" description="Disordered" evidence="1">
    <location>
        <begin position="19"/>
        <end position="59"/>
    </location>
</feature>
<evidence type="ECO:0000313" key="3">
    <source>
        <dbReference type="EMBL" id="MBC2666490.1"/>
    </source>
</evidence>
<dbReference type="RefSeq" id="WP_185664794.1">
    <property type="nucleotide sequence ID" value="NZ_JACLAW010000010.1"/>
</dbReference>
<protein>
    <submittedName>
        <fullName evidence="3">Uncharacterized protein</fullName>
    </submittedName>
</protein>
<dbReference type="PROSITE" id="PS51257">
    <property type="entry name" value="PROKAR_LIPOPROTEIN"/>
    <property type="match status" value="1"/>
</dbReference>
<comment type="caution">
    <text evidence="3">The sequence shown here is derived from an EMBL/GenBank/DDBJ whole genome shotgun (WGS) entry which is preliminary data.</text>
</comment>
<accession>A0A7X1FT45</accession>
<reference evidence="3 4" key="1">
    <citation type="submission" date="2020-08" db="EMBL/GenBank/DDBJ databases">
        <title>The genome sequence of type strain Novosphingobium flavum NBRC 111647.</title>
        <authorList>
            <person name="Liu Y."/>
        </authorList>
    </citation>
    <scope>NUCLEOTIDE SEQUENCE [LARGE SCALE GENOMIC DNA]</scope>
    <source>
        <strain evidence="3 4">NBRC 111647</strain>
    </source>
</reference>
<feature type="signal peptide" evidence="2">
    <location>
        <begin position="1"/>
        <end position="22"/>
    </location>
</feature>
<evidence type="ECO:0000313" key="4">
    <source>
        <dbReference type="Proteomes" id="UP000566813"/>
    </source>
</evidence>
<name>A0A7X1FT45_9SPHN</name>
<dbReference type="Proteomes" id="UP000566813">
    <property type="component" value="Unassembled WGS sequence"/>
</dbReference>
<evidence type="ECO:0000256" key="2">
    <source>
        <dbReference type="SAM" id="SignalP"/>
    </source>
</evidence>
<gene>
    <name evidence="3" type="ORF">H7F51_13260</name>
</gene>
<dbReference type="AlphaFoldDB" id="A0A7X1FT45"/>
<feature type="compositionally biased region" description="Pro residues" evidence="1">
    <location>
        <begin position="43"/>
        <end position="57"/>
    </location>
</feature>
<evidence type="ECO:0000256" key="1">
    <source>
        <dbReference type="SAM" id="MobiDB-lite"/>
    </source>
</evidence>
<organism evidence="3 4">
    <name type="scientific">Novosphingobium flavum</name>
    <dbReference type="NCBI Taxonomy" id="1778672"/>
    <lineage>
        <taxon>Bacteria</taxon>
        <taxon>Pseudomonadati</taxon>
        <taxon>Pseudomonadota</taxon>
        <taxon>Alphaproteobacteria</taxon>
        <taxon>Sphingomonadales</taxon>
        <taxon>Sphingomonadaceae</taxon>
        <taxon>Novosphingobium</taxon>
    </lineage>
</organism>
<sequence length="215" mass="22664">MISRTALTLLAAAGLAACSRQPAPEPVATSSPESIGETAESSAPPPSATPTAAPAPAPAASQLILREWRKAENRHGCAPLALPRIGSRRATPRRAAFSGGWAVAWDEPGLRSAFGIAGAGLIGMDDAPPGEQRARLARQWPLFRELEQLPSPSFAGYGIEGAGAYPDDNPEGKGLNSLAYVRVGGQTCTYNIWSRLGRAHLEYLLENLTMLEPAR</sequence>
<keyword evidence="2" id="KW-0732">Signal</keyword>
<dbReference type="EMBL" id="JACLAW010000010">
    <property type="protein sequence ID" value="MBC2666490.1"/>
    <property type="molecule type" value="Genomic_DNA"/>
</dbReference>
<keyword evidence="4" id="KW-1185">Reference proteome</keyword>